<proteinExistence type="predicted"/>
<evidence type="ECO:0000313" key="2">
    <source>
        <dbReference type="Proteomes" id="UP000192536"/>
    </source>
</evidence>
<gene>
    <name evidence="1" type="ORF">BS640_08410</name>
</gene>
<comment type="caution">
    <text evidence="1">The sequence shown here is derived from an EMBL/GenBank/DDBJ whole genome shotgun (WGS) entry which is preliminary data.</text>
</comment>
<dbReference type="EMBL" id="MRWE01000011">
    <property type="protein sequence ID" value="ORJ25901.1"/>
    <property type="molecule type" value="Genomic_DNA"/>
</dbReference>
<accession>A0A1X0WGR6</accession>
<reference evidence="1 2" key="1">
    <citation type="journal article" date="2017" name="Int. J. Syst. Evol. Microbiol.">
        <title>Rouxiella badensis sp. nov. and Rouxiella silvae sp. nov. isolated from peat bog soil in Germany and emendation of the genus description.</title>
        <authorList>
            <person name="Le Fleche-Mateos A."/>
            <person name="Kugler J.H."/>
            <person name="Hansen S.H."/>
            <person name="Syldatk C."/>
            <person name="Hausmann R."/>
            <person name="Lomprez F."/>
            <person name="Vandenbogaert M."/>
            <person name="Manuguerra J.C."/>
            <person name="Grimont P.A."/>
        </authorList>
    </citation>
    <scope>NUCLEOTIDE SEQUENCE [LARGE SCALE GENOMIC DNA]</scope>
    <source>
        <strain evidence="1 2">DSM 100043</strain>
    </source>
</reference>
<organism evidence="1 2">
    <name type="scientific">Rouxiella badensis</name>
    <dbReference type="NCBI Taxonomy" id="1646377"/>
    <lineage>
        <taxon>Bacteria</taxon>
        <taxon>Pseudomonadati</taxon>
        <taxon>Pseudomonadota</taxon>
        <taxon>Gammaproteobacteria</taxon>
        <taxon>Enterobacterales</taxon>
        <taxon>Yersiniaceae</taxon>
        <taxon>Rouxiella</taxon>
    </lineage>
</organism>
<dbReference type="AlphaFoldDB" id="A0A1X0WGR6"/>
<evidence type="ECO:0000313" key="1">
    <source>
        <dbReference type="EMBL" id="ORJ25901.1"/>
    </source>
</evidence>
<name>A0A1X0WGR6_9GAMM</name>
<sequence length="76" mass="9142">MQRFKAHYFPNRLSNLKDFLRRNHSIPQRFRNKEVSAERIIDEISFDQSAEPLSLAHHRFSTHNFVYVNEIRQSGL</sequence>
<dbReference type="Proteomes" id="UP000192536">
    <property type="component" value="Unassembled WGS sequence"/>
</dbReference>
<protein>
    <submittedName>
        <fullName evidence="1">Uncharacterized protein</fullName>
    </submittedName>
</protein>
<keyword evidence="2" id="KW-1185">Reference proteome</keyword>